<dbReference type="PANTHER" id="PTHR42648">
    <property type="entry name" value="TRANSPOSASE, PUTATIVE-RELATED"/>
    <property type="match status" value="1"/>
</dbReference>
<dbReference type="InterPro" id="IPR012337">
    <property type="entry name" value="RNaseH-like_sf"/>
</dbReference>
<protein>
    <recommendedName>
        <fullName evidence="2">Integrase catalytic domain-containing protein</fullName>
    </recommendedName>
</protein>
<dbReference type="InterPro" id="IPR057670">
    <property type="entry name" value="SH3_retrovirus"/>
</dbReference>
<reference evidence="3 4" key="1">
    <citation type="journal article" date="2021" name="Nat. Plants">
        <title>The Taxus genome provides insights into paclitaxel biosynthesis.</title>
        <authorList>
            <person name="Xiong X."/>
            <person name="Gou J."/>
            <person name="Liao Q."/>
            <person name="Li Y."/>
            <person name="Zhou Q."/>
            <person name="Bi G."/>
            <person name="Li C."/>
            <person name="Du R."/>
            <person name="Wang X."/>
            <person name="Sun T."/>
            <person name="Guo L."/>
            <person name="Liang H."/>
            <person name="Lu P."/>
            <person name="Wu Y."/>
            <person name="Zhang Z."/>
            <person name="Ro D.K."/>
            <person name="Shang Y."/>
            <person name="Huang S."/>
            <person name="Yan J."/>
        </authorList>
    </citation>
    <scope>NUCLEOTIDE SEQUENCE [LARGE SCALE GENOMIC DNA]</scope>
    <source>
        <strain evidence="3">Ta-2019</strain>
    </source>
</reference>
<dbReference type="InterPro" id="IPR036397">
    <property type="entry name" value="RNaseH_sf"/>
</dbReference>
<organism evidence="3 4">
    <name type="scientific">Taxus chinensis</name>
    <name type="common">Chinese yew</name>
    <name type="synonym">Taxus wallichiana var. chinensis</name>
    <dbReference type="NCBI Taxonomy" id="29808"/>
    <lineage>
        <taxon>Eukaryota</taxon>
        <taxon>Viridiplantae</taxon>
        <taxon>Streptophyta</taxon>
        <taxon>Embryophyta</taxon>
        <taxon>Tracheophyta</taxon>
        <taxon>Spermatophyta</taxon>
        <taxon>Pinopsida</taxon>
        <taxon>Pinidae</taxon>
        <taxon>Conifers II</taxon>
        <taxon>Cupressales</taxon>
        <taxon>Taxaceae</taxon>
        <taxon>Taxus</taxon>
    </lineage>
</organism>
<evidence type="ECO:0000313" key="4">
    <source>
        <dbReference type="Proteomes" id="UP000824469"/>
    </source>
</evidence>
<comment type="caution">
    <text evidence="3">The sequence shown here is derived from an EMBL/GenBank/DDBJ whole genome shotgun (WGS) entry which is preliminary data.</text>
</comment>
<dbReference type="Pfam" id="PF25597">
    <property type="entry name" value="SH3_retrovirus"/>
    <property type="match status" value="1"/>
</dbReference>
<dbReference type="GO" id="GO:0003676">
    <property type="term" value="F:nucleic acid binding"/>
    <property type="evidence" value="ECO:0007669"/>
    <property type="project" value="InterPro"/>
</dbReference>
<dbReference type="InterPro" id="IPR039537">
    <property type="entry name" value="Retrotran_Ty1/copia-like"/>
</dbReference>
<keyword evidence="4" id="KW-1185">Reference proteome</keyword>
<evidence type="ECO:0000313" key="3">
    <source>
        <dbReference type="EMBL" id="KAH9316794.1"/>
    </source>
</evidence>
<dbReference type="AlphaFoldDB" id="A0AA38G4S5"/>
<dbReference type="GO" id="GO:0015074">
    <property type="term" value="P:DNA integration"/>
    <property type="evidence" value="ECO:0007669"/>
    <property type="project" value="InterPro"/>
</dbReference>
<dbReference type="EMBL" id="JAHRHJ020000005">
    <property type="protein sequence ID" value="KAH9316794.1"/>
    <property type="molecule type" value="Genomic_DNA"/>
</dbReference>
<feature type="non-terminal residue" evidence="3">
    <location>
        <position position="1"/>
    </location>
</feature>
<evidence type="ECO:0000256" key="1">
    <source>
        <dbReference type="SAM" id="MobiDB-lite"/>
    </source>
</evidence>
<dbReference type="PROSITE" id="PS50994">
    <property type="entry name" value="INTEGRASE"/>
    <property type="match status" value="1"/>
</dbReference>
<dbReference type="PANTHER" id="PTHR42648:SF28">
    <property type="entry name" value="TRANSPOSON-ENCODED PROTEIN WITH RIBONUCLEASE H-LIKE AND RETROVIRUS ZINC FINGER-LIKE DOMAINS"/>
    <property type="match status" value="1"/>
</dbReference>
<sequence>VSSLGGSSYYVTFIDDATRKVWVYCIRNKSDVFDTFVKWKALVENETSLKLKCLRSDNGGEYCSNEFDDYCSKNGIRRKKMVPGTPQQNGVLERMNRTIMERARSMRLHAGLPLSFWAEAVSTAVYLINRGPSSALDGGIPEEAWSGKKVDYSFLRVFGCEVFVHIDKDDRTKLEDKSKKCTFIGYGGDEFGYKCWSIKDKKIIRSRDVVFNEKVMYKQQLQENREESKKEYAMVENLPYGKVTHELVREPPQQEPQTPILRRSSRVRREPERFSPSLYYLLLTDSGEPKSFDEAMQVDARKKWEQSMDEEHQALMENQTWDLVKLPKGKRALQNKWVFRVKEE</sequence>
<dbReference type="SUPFAM" id="SSF53098">
    <property type="entry name" value="Ribonuclease H-like"/>
    <property type="match status" value="1"/>
</dbReference>
<dbReference type="Proteomes" id="UP000824469">
    <property type="component" value="Unassembled WGS sequence"/>
</dbReference>
<dbReference type="Pfam" id="PF00665">
    <property type="entry name" value="rve"/>
    <property type="match status" value="1"/>
</dbReference>
<evidence type="ECO:0000259" key="2">
    <source>
        <dbReference type="PROSITE" id="PS50994"/>
    </source>
</evidence>
<dbReference type="OMA" id="CACHIVN"/>
<feature type="domain" description="Integrase catalytic" evidence="2">
    <location>
        <begin position="1"/>
        <end position="149"/>
    </location>
</feature>
<feature type="region of interest" description="Disordered" evidence="1">
    <location>
        <begin position="249"/>
        <end position="269"/>
    </location>
</feature>
<accession>A0AA38G4S5</accession>
<name>A0AA38G4S5_TAXCH</name>
<proteinExistence type="predicted"/>
<dbReference type="Gene3D" id="3.30.420.10">
    <property type="entry name" value="Ribonuclease H-like superfamily/Ribonuclease H"/>
    <property type="match status" value="1"/>
</dbReference>
<gene>
    <name evidence="3" type="ORF">KI387_044532</name>
</gene>
<dbReference type="InterPro" id="IPR001584">
    <property type="entry name" value="Integrase_cat-core"/>
</dbReference>